<keyword evidence="4" id="KW-0521">NADP</keyword>
<keyword evidence="7" id="KW-0443">Lipid metabolism</keyword>
<evidence type="ECO:0000256" key="11">
    <source>
        <dbReference type="ARBA" id="ARBA00082544"/>
    </source>
</evidence>
<evidence type="ECO:0000256" key="4">
    <source>
        <dbReference type="ARBA" id="ARBA00022857"/>
    </source>
</evidence>
<name>A0A8J2PM80_9HEXA</name>
<keyword evidence="5 12" id="KW-1133">Transmembrane helix</keyword>
<keyword evidence="8 12" id="KW-0472">Membrane</keyword>
<dbReference type="PROSITE" id="PS00061">
    <property type="entry name" value="ADH_SHORT"/>
    <property type="match status" value="1"/>
</dbReference>
<comment type="similarity">
    <text evidence="2">Belongs to the short-chain dehydrogenases/reductases (SDR) family.</text>
</comment>
<sequence>MVTYKQILLDFVEFLYLVAHILYCYCDYILTHYFLPKEPKSLKGAIVLVTGSGRGIGREICLQLAECGAIVVGWSKSAEPNEALRKEILKRGGVIHCYTVDVSNRIQVEETAALVKKQVGDVSIVINNAGLMRVQSFLDTSPEDIESLFQVNVFSNFWVLRAFLPEMIQRGEGHLVTVCSASALLPTRNLVPYSSTKHAVHGYIEALRDELRHHPKKPNIKMTTTFPFYCNTTMLDGAIPNTRLSYLIPVVTPEDVAASLIKGIREETEYIYTPVLMGWLAMFSWLVPPKSIIAWSEYVKCHIDPAIANNQKDK</sequence>
<evidence type="ECO:0000313" key="13">
    <source>
        <dbReference type="EMBL" id="CAG7826138.1"/>
    </source>
</evidence>
<keyword evidence="14" id="KW-1185">Reference proteome</keyword>
<dbReference type="EMBL" id="CAJVCH010538758">
    <property type="protein sequence ID" value="CAG7826138.1"/>
    <property type="molecule type" value="Genomic_DNA"/>
</dbReference>
<dbReference type="GO" id="GO:0005811">
    <property type="term" value="C:lipid droplet"/>
    <property type="evidence" value="ECO:0007669"/>
    <property type="project" value="TreeGrafter"/>
</dbReference>
<reference evidence="13" key="1">
    <citation type="submission" date="2021-06" db="EMBL/GenBank/DDBJ databases">
        <authorList>
            <person name="Hodson N. C."/>
            <person name="Mongue J. A."/>
            <person name="Jaron S. K."/>
        </authorList>
    </citation>
    <scope>NUCLEOTIDE SEQUENCE</scope>
</reference>
<evidence type="ECO:0000313" key="14">
    <source>
        <dbReference type="Proteomes" id="UP000708208"/>
    </source>
</evidence>
<evidence type="ECO:0000256" key="8">
    <source>
        <dbReference type="ARBA" id="ARBA00023136"/>
    </source>
</evidence>
<dbReference type="Pfam" id="PF00106">
    <property type="entry name" value="adh_short"/>
    <property type="match status" value="1"/>
</dbReference>
<evidence type="ECO:0000256" key="5">
    <source>
        <dbReference type="ARBA" id="ARBA00022989"/>
    </source>
</evidence>
<dbReference type="OrthoDB" id="5840532at2759"/>
<evidence type="ECO:0000256" key="12">
    <source>
        <dbReference type="SAM" id="Phobius"/>
    </source>
</evidence>
<feature type="transmembrane region" description="Helical" evidence="12">
    <location>
        <begin position="14"/>
        <end position="35"/>
    </location>
</feature>
<dbReference type="PANTHER" id="PTHR24322">
    <property type="entry name" value="PKSB"/>
    <property type="match status" value="1"/>
</dbReference>
<dbReference type="PANTHER" id="PTHR24322:SF736">
    <property type="entry name" value="RETINOL DEHYDROGENASE 10"/>
    <property type="match status" value="1"/>
</dbReference>
<dbReference type="InterPro" id="IPR020904">
    <property type="entry name" value="Sc_DH/Rdtase_CS"/>
</dbReference>
<keyword evidence="6" id="KW-0560">Oxidoreductase</keyword>
<comment type="subcellular location">
    <subcellularLocation>
        <location evidence="1">Membrane</location>
        <topology evidence="1">Multi-pass membrane protein</topology>
    </subcellularLocation>
</comment>
<gene>
    <name evidence="13" type="ORF">AFUS01_LOCUS36206</name>
</gene>
<evidence type="ECO:0000256" key="1">
    <source>
        <dbReference type="ARBA" id="ARBA00004141"/>
    </source>
</evidence>
<keyword evidence="3 12" id="KW-0812">Transmembrane</keyword>
<evidence type="ECO:0000256" key="10">
    <source>
        <dbReference type="ARBA" id="ARBA00068717"/>
    </source>
</evidence>
<evidence type="ECO:0000256" key="7">
    <source>
        <dbReference type="ARBA" id="ARBA00023098"/>
    </source>
</evidence>
<evidence type="ECO:0000256" key="9">
    <source>
        <dbReference type="ARBA" id="ARBA00059620"/>
    </source>
</evidence>
<dbReference type="GO" id="GO:0052650">
    <property type="term" value="F:all-trans-retinol dehydrogenase (NADP+) activity"/>
    <property type="evidence" value="ECO:0007669"/>
    <property type="project" value="UniProtKB-ARBA"/>
</dbReference>
<comment type="function">
    <text evidence="9">Catalyzes the reduction of all-trans-retinal to all-trans-retinol in the presence of NADPH.</text>
</comment>
<dbReference type="GO" id="GO:0016020">
    <property type="term" value="C:membrane"/>
    <property type="evidence" value="ECO:0007669"/>
    <property type="project" value="UniProtKB-SubCell"/>
</dbReference>
<evidence type="ECO:0000256" key="2">
    <source>
        <dbReference type="ARBA" id="ARBA00006484"/>
    </source>
</evidence>
<dbReference type="FunFam" id="3.40.50.720:FF:000131">
    <property type="entry name" value="Short-chain dehydrogenase/reductase 3"/>
    <property type="match status" value="1"/>
</dbReference>
<protein>
    <recommendedName>
        <fullName evidence="10">Short-chain dehydrogenase/reductase 3</fullName>
    </recommendedName>
    <alternativeName>
        <fullName evidence="11">Retinal short-chain dehydrogenase/reductase 1</fullName>
    </alternativeName>
</protein>
<dbReference type="Proteomes" id="UP000708208">
    <property type="component" value="Unassembled WGS sequence"/>
</dbReference>
<evidence type="ECO:0000256" key="6">
    <source>
        <dbReference type="ARBA" id="ARBA00023002"/>
    </source>
</evidence>
<dbReference type="InterPro" id="IPR002347">
    <property type="entry name" value="SDR_fam"/>
</dbReference>
<organism evidence="13 14">
    <name type="scientific">Allacma fusca</name>
    <dbReference type="NCBI Taxonomy" id="39272"/>
    <lineage>
        <taxon>Eukaryota</taxon>
        <taxon>Metazoa</taxon>
        <taxon>Ecdysozoa</taxon>
        <taxon>Arthropoda</taxon>
        <taxon>Hexapoda</taxon>
        <taxon>Collembola</taxon>
        <taxon>Symphypleona</taxon>
        <taxon>Sminthuridae</taxon>
        <taxon>Allacma</taxon>
    </lineage>
</organism>
<accession>A0A8J2PM80</accession>
<proteinExistence type="inferred from homology"/>
<evidence type="ECO:0000256" key="3">
    <source>
        <dbReference type="ARBA" id="ARBA00022692"/>
    </source>
</evidence>
<comment type="caution">
    <text evidence="13">The sequence shown here is derived from an EMBL/GenBank/DDBJ whole genome shotgun (WGS) entry which is preliminary data.</text>
</comment>
<dbReference type="AlphaFoldDB" id="A0A8J2PM80"/>